<dbReference type="RefSeq" id="WP_216549137.1">
    <property type="nucleotide sequence ID" value="NZ_JAHLQO010000003.1"/>
</dbReference>
<organism evidence="1 2">
    <name type="scientific">Peptoniphilus ovalis</name>
    <dbReference type="NCBI Taxonomy" id="2841503"/>
    <lineage>
        <taxon>Bacteria</taxon>
        <taxon>Bacillati</taxon>
        <taxon>Bacillota</taxon>
        <taxon>Tissierellia</taxon>
        <taxon>Tissierellales</taxon>
        <taxon>Peptoniphilaceae</taxon>
        <taxon>Peptoniphilus</taxon>
    </lineage>
</organism>
<proteinExistence type="predicted"/>
<keyword evidence="2" id="KW-1185">Reference proteome</keyword>
<evidence type="ECO:0000313" key="2">
    <source>
        <dbReference type="Proteomes" id="UP000783742"/>
    </source>
</evidence>
<dbReference type="InterPro" id="IPR046556">
    <property type="entry name" value="DUF6710"/>
</dbReference>
<gene>
    <name evidence="1" type="ORF">KQI68_05540</name>
</gene>
<dbReference type="EMBL" id="JAHLQO010000003">
    <property type="protein sequence ID" value="MBU5669304.1"/>
    <property type="molecule type" value="Genomic_DNA"/>
</dbReference>
<dbReference type="Proteomes" id="UP000783742">
    <property type="component" value="Unassembled WGS sequence"/>
</dbReference>
<accession>A0ABS6FH41</accession>
<comment type="caution">
    <text evidence="1">The sequence shown here is derived from an EMBL/GenBank/DDBJ whole genome shotgun (WGS) entry which is preliminary data.</text>
</comment>
<name>A0ABS6FH41_9FIRM</name>
<sequence length="237" mass="27665">MNGEIKLIVKCLKKILNKKLIHNNRTEEISKEEIFTQYINIINSKSGSQKAVLAKNLITIIVEYLNYYELIQTIEGNNKSLKNCQIEQIYGILSNKMCLNPIINVVENKKDIDINDIPILIDPWNKDRVINNILFFIDENTIFDWKNSNGNIQNYYIKPMNIIICRGGNHSQFAAKIKKQGITTITEIRDFSNIYQKIHFNGKNYIDNNGEIITIEYNKDEIFFYSGLIFELGRYLL</sequence>
<dbReference type="Pfam" id="PF20457">
    <property type="entry name" value="DUF6710"/>
    <property type="match status" value="1"/>
</dbReference>
<protein>
    <submittedName>
        <fullName evidence="1">Uncharacterized protein</fullName>
    </submittedName>
</protein>
<evidence type="ECO:0000313" key="1">
    <source>
        <dbReference type="EMBL" id="MBU5669304.1"/>
    </source>
</evidence>
<reference evidence="1 2" key="1">
    <citation type="submission" date="2021-06" db="EMBL/GenBank/DDBJ databases">
        <authorList>
            <person name="Sun Q."/>
            <person name="Li D."/>
        </authorList>
    </citation>
    <scope>NUCLEOTIDE SEQUENCE [LARGE SCALE GENOMIC DNA]</scope>
    <source>
        <strain evidence="1 2">MSJ-1</strain>
    </source>
</reference>